<dbReference type="PROSITE" id="PS50088">
    <property type="entry name" value="ANK_REPEAT"/>
    <property type="match status" value="3"/>
</dbReference>
<dbReference type="Pfam" id="PF13962">
    <property type="entry name" value="PGG"/>
    <property type="match status" value="2"/>
</dbReference>
<feature type="transmembrane region" description="Helical" evidence="8">
    <location>
        <begin position="384"/>
        <end position="407"/>
    </location>
</feature>
<comment type="subcellular location">
    <subcellularLocation>
        <location evidence="1">Membrane</location>
        <topology evidence="1">Multi-pass membrane protein</topology>
    </subcellularLocation>
</comment>
<evidence type="ECO:0000256" key="8">
    <source>
        <dbReference type="SAM" id="Phobius"/>
    </source>
</evidence>
<accession>A0A5B7C010</accession>
<keyword evidence="5 7" id="KW-0040">ANK repeat</keyword>
<evidence type="ECO:0000259" key="9">
    <source>
        <dbReference type="Pfam" id="PF13962"/>
    </source>
</evidence>
<keyword evidence="3" id="KW-0677">Repeat</keyword>
<dbReference type="InterPro" id="IPR036770">
    <property type="entry name" value="Ankyrin_rpt-contain_sf"/>
</dbReference>
<feature type="domain" description="PGG" evidence="9">
    <location>
        <begin position="270"/>
        <end position="304"/>
    </location>
</feature>
<evidence type="ECO:0000256" key="7">
    <source>
        <dbReference type="PROSITE-ProRule" id="PRU00023"/>
    </source>
</evidence>
<feature type="repeat" description="ANK" evidence="7">
    <location>
        <begin position="104"/>
        <end position="126"/>
    </location>
</feature>
<name>A0A5B7C010_DAVIN</name>
<feature type="repeat" description="ANK" evidence="7">
    <location>
        <begin position="36"/>
        <end position="59"/>
    </location>
</feature>
<evidence type="ECO:0000313" key="10">
    <source>
        <dbReference type="EMBL" id="MPA74390.1"/>
    </source>
</evidence>
<keyword evidence="2 8" id="KW-0812">Transmembrane</keyword>
<feature type="repeat" description="ANK" evidence="7">
    <location>
        <begin position="70"/>
        <end position="102"/>
    </location>
</feature>
<proteinExistence type="predicted"/>
<evidence type="ECO:0000256" key="5">
    <source>
        <dbReference type="ARBA" id="ARBA00023043"/>
    </source>
</evidence>
<dbReference type="SUPFAM" id="SSF48403">
    <property type="entry name" value="Ankyrin repeat"/>
    <property type="match status" value="1"/>
</dbReference>
<dbReference type="InterPro" id="IPR026961">
    <property type="entry name" value="PGG_dom"/>
</dbReference>
<evidence type="ECO:0000256" key="6">
    <source>
        <dbReference type="ARBA" id="ARBA00023136"/>
    </source>
</evidence>
<evidence type="ECO:0000256" key="4">
    <source>
        <dbReference type="ARBA" id="ARBA00022989"/>
    </source>
</evidence>
<dbReference type="Gene3D" id="1.25.40.20">
    <property type="entry name" value="Ankyrin repeat-containing domain"/>
    <property type="match status" value="2"/>
</dbReference>
<feature type="transmembrane region" description="Helical" evidence="8">
    <location>
        <begin position="427"/>
        <end position="449"/>
    </location>
</feature>
<dbReference type="PROSITE" id="PS50297">
    <property type="entry name" value="ANK_REP_REGION"/>
    <property type="match status" value="3"/>
</dbReference>
<feature type="domain" description="PGG" evidence="9">
    <location>
        <begin position="314"/>
        <end position="405"/>
    </location>
</feature>
<gene>
    <name evidence="10" type="ORF">Din_043831</name>
</gene>
<keyword evidence="4 8" id="KW-1133">Transmembrane helix</keyword>
<dbReference type="PANTHER" id="PTHR24186">
    <property type="entry name" value="PROTEIN PHOSPHATASE 1 REGULATORY SUBUNIT"/>
    <property type="match status" value="1"/>
</dbReference>
<organism evidence="10">
    <name type="scientific">Davidia involucrata</name>
    <name type="common">Dove tree</name>
    <dbReference type="NCBI Taxonomy" id="16924"/>
    <lineage>
        <taxon>Eukaryota</taxon>
        <taxon>Viridiplantae</taxon>
        <taxon>Streptophyta</taxon>
        <taxon>Embryophyta</taxon>
        <taxon>Tracheophyta</taxon>
        <taxon>Spermatophyta</taxon>
        <taxon>Magnoliopsida</taxon>
        <taxon>eudicotyledons</taxon>
        <taxon>Gunneridae</taxon>
        <taxon>Pentapetalae</taxon>
        <taxon>asterids</taxon>
        <taxon>Cornales</taxon>
        <taxon>Nyssaceae</taxon>
        <taxon>Davidia</taxon>
    </lineage>
</organism>
<feature type="transmembrane region" description="Helical" evidence="8">
    <location>
        <begin position="349"/>
        <end position="372"/>
    </location>
</feature>
<dbReference type="SMART" id="SM00248">
    <property type="entry name" value="ANK"/>
    <property type="match status" value="5"/>
</dbReference>
<protein>
    <recommendedName>
        <fullName evidence="9">PGG domain-containing protein</fullName>
    </recommendedName>
</protein>
<evidence type="ECO:0000256" key="2">
    <source>
        <dbReference type="ARBA" id="ARBA00022692"/>
    </source>
</evidence>
<evidence type="ECO:0000256" key="3">
    <source>
        <dbReference type="ARBA" id="ARBA00022737"/>
    </source>
</evidence>
<dbReference type="Pfam" id="PF00023">
    <property type="entry name" value="Ank"/>
    <property type="match status" value="1"/>
</dbReference>
<dbReference type="EMBL" id="GHES01043831">
    <property type="protein sequence ID" value="MPA74390.1"/>
    <property type="molecule type" value="Transcribed_RNA"/>
</dbReference>
<dbReference type="GO" id="GO:0005886">
    <property type="term" value="C:plasma membrane"/>
    <property type="evidence" value="ECO:0007669"/>
    <property type="project" value="TreeGrafter"/>
</dbReference>
<dbReference type="AlphaFoldDB" id="A0A5B7C010"/>
<keyword evidence="6 8" id="KW-0472">Membrane</keyword>
<sequence length="465" mass="52566">MERRLHEASLSGSVHALNTLMEEDELILDRVSLTCLDETPLHLAALRGHLDFTRALLSRKPKLATELDSVGRTPLHLASAEGHSQIVRELLQVSVDVCRIRDQDGRTPLHLASVKGRVDIIRELIQAQPGSTHDVLDQGETVLHLCVKHNRLDALKLLVESVQKDFLKSQDNSGNTILHLASALKQKETVKYLLSMDGVKEHVNTKNVNGFTALDVLEQCPRDLKGIEIQEVLQQAGGRRVSLVARSPQISSCSQAWQLVWNKYLKMEDHWLEVARGYLIMAATLTATVAFQAGINPPVSVWQELLTRKHYQEAGTNPPESVWQELLTKKHYQEAGTSIFFATVYSIDYYILFLRGNTISLVASLIIIFLMISGFPLKNKFSQWLLTMAMCTALTFMALTYLVALNLLTPDVDAQSDKRLWGVMHDIYQSSIYTWIAALVLLFQTARIMKWPESVKRMWRPKTHQ</sequence>
<dbReference type="Pfam" id="PF12796">
    <property type="entry name" value="Ank_2"/>
    <property type="match status" value="2"/>
</dbReference>
<reference evidence="10" key="1">
    <citation type="submission" date="2019-08" db="EMBL/GenBank/DDBJ databases">
        <title>Reference gene set and small RNA set construction with multiple tissues from Davidia involucrata Baill.</title>
        <authorList>
            <person name="Yang H."/>
            <person name="Zhou C."/>
            <person name="Li G."/>
            <person name="Wang J."/>
            <person name="Gao P."/>
            <person name="Wang M."/>
            <person name="Wang R."/>
            <person name="Zhao Y."/>
        </authorList>
    </citation>
    <scope>NUCLEOTIDE SEQUENCE</scope>
    <source>
        <tissue evidence="10">Mixed with DoveR01_LX</tissue>
    </source>
</reference>
<evidence type="ECO:0000256" key="1">
    <source>
        <dbReference type="ARBA" id="ARBA00004141"/>
    </source>
</evidence>
<dbReference type="InterPro" id="IPR002110">
    <property type="entry name" value="Ankyrin_rpt"/>
</dbReference>
<dbReference type="PANTHER" id="PTHR24186:SF37">
    <property type="entry name" value="PGG DOMAIN-CONTAINING PROTEIN"/>
    <property type="match status" value="1"/>
</dbReference>